<reference evidence="2 3" key="1">
    <citation type="submission" date="2018-09" db="EMBL/GenBank/DDBJ databases">
        <title>Genomic investigation of the strawberry pathogen Phytophthora fragariae indicates pathogenicity is determined by transcriptional variation in three key races.</title>
        <authorList>
            <person name="Adams T.M."/>
            <person name="Armitage A.D."/>
            <person name="Sobczyk M.K."/>
            <person name="Bates H.J."/>
            <person name="Dunwell J.M."/>
            <person name="Nellist C.F."/>
            <person name="Harrison R.J."/>
        </authorList>
    </citation>
    <scope>NUCLEOTIDE SEQUENCE [LARGE SCALE GENOMIC DNA]</scope>
    <source>
        <strain evidence="2 3">SCRP245</strain>
    </source>
</reference>
<evidence type="ECO:0000313" key="3">
    <source>
        <dbReference type="Proteomes" id="UP000460718"/>
    </source>
</evidence>
<dbReference type="EMBL" id="QXFW01000037">
    <property type="protein sequence ID" value="KAE9028828.1"/>
    <property type="molecule type" value="Genomic_DNA"/>
</dbReference>
<name>A0A6A3MFX7_9STRA</name>
<dbReference type="AlphaFoldDB" id="A0A6A3MFX7"/>
<dbReference type="Proteomes" id="UP000460718">
    <property type="component" value="Unassembled WGS sequence"/>
</dbReference>
<keyword evidence="1" id="KW-0472">Membrane</keyword>
<keyword evidence="1" id="KW-0812">Transmembrane</keyword>
<keyword evidence="1" id="KW-1133">Transmembrane helix</keyword>
<protein>
    <submittedName>
        <fullName evidence="2">Uncharacterized protein</fullName>
    </submittedName>
</protein>
<sequence length="122" mass="12827">MVSVVPCVKSPLVLSVSGFCFVKSLLVLSVSTFCCVKSLLVLLGSVVPRCGVGGPAAGAVCVGLQLRESLLVLLVSPFWRVKSLLVLSVSAFCCVKSLLVLSGWEVTCVELLWMPVERGVSA</sequence>
<gene>
    <name evidence="2" type="ORF">PF011_g1388</name>
</gene>
<accession>A0A6A3MFX7</accession>
<evidence type="ECO:0000256" key="1">
    <source>
        <dbReference type="SAM" id="Phobius"/>
    </source>
</evidence>
<evidence type="ECO:0000313" key="2">
    <source>
        <dbReference type="EMBL" id="KAE9028828.1"/>
    </source>
</evidence>
<feature type="transmembrane region" description="Helical" evidence="1">
    <location>
        <begin position="12"/>
        <end position="33"/>
    </location>
</feature>
<proteinExistence type="predicted"/>
<comment type="caution">
    <text evidence="2">The sequence shown here is derived from an EMBL/GenBank/DDBJ whole genome shotgun (WGS) entry which is preliminary data.</text>
</comment>
<organism evidence="2 3">
    <name type="scientific">Phytophthora fragariae</name>
    <dbReference type="NCBI Taxonomy" id="53985"/>
    <lineage>
        <taxon>Eukaryota</taxon>
        <taxon>Sar</taxon>
        <taxon>Stramenopiles</taxon>
        <taxon>Oomycota</taxon>
        <taxon>Peronosporomycetes</taxon>
        <taxon>Peronosporales</taxon>
        <taxon>Peronosporaceae</taxon>
        <taxon>Phytophthora</taxon>
    </lineage>
</organism>